<proteinExistence type="predicted"/>
<organism evidence="1 2">
    <name type="scientific">Polaromonas naphthalenivorans (strain CJ2)</name>
    <dbReference type="NCBI Taxonomy" id="365044"/>
    <lineage>
        <taxon>Bacteria</taxon>
        <taxon>Pseudomonadati</taxon>
        <taxon>Pseudomonadota</taxon>
        <taxon>Betaproteobacteria</taxon>
        <taxon>Burkholderiales</taxon>
        <taxon>Comamonadaceae</taxon>
        <taxon>Polaromonas</taxon>
    </lineage>
</organism>
<dbReference type="KEGG" id="pna:Pnap_4466"/>
<evidence type="ECO:0000313" key="2">
    <source>
        <dbReference type="Proteomes" id="UP000000644"/>
    </source>
</evidence>
<name>A1VVR4_POLNA</name>
<evidence type="ECO:0000313" key="1">
    <source>
        <dbReference type="EMBL" id="ABM39742.1"/>
    </source>
</evidence>
<sequence>MTESEYLVRDAKGLVVGRFMVECRTKAPDVYKKAFALHYYAILMGDPHGKNACAAELEAAVKANPAHALIVIEALECATADGARYEKLISTLHAMRARCLARRLMDKMGGADGSA</sequence>
<dbReference type="RefSeq" id="WP_011798223.1">
    <property type="nucleotide sequence ID" value="NC_008758.1"/>
</dbReference>
<keyword evidence="2" id="KW-1185">Reference proteome</keyword>
<keyword evidence="1" id="KW-0614">Plasmid</keyword>
<protein>
    <submittedName>
        <fullName evidence="1">Uncharacterized protein</fullName>
    </submittedName>
</protein>
<dbReference type="AlphaFoldDB" id="A1VVR4"/>
<geneLocation type="plasmid" evidence="1 2">
    <name>pPNAP02</name>
</geneLocation>
<dbReference type="HOGENOM" id="CLU_2106733_0_0_4"/>
<gene>
    <name evidence="1" type="ordered locus">Pnap_4466</name>
</gene>
<dbReference type="EMBL" id="CP000531">
    <property type="protein sequence ID" value="ABM39742.1"/>
    <property type="molecule type" value="Genomic_DNA"/>
</dbReference>
<dbReference type="Proteomes" id="UP000000644">
    <property type="component" value="Plasmid pPNAP02"/>
</dbReference>
<reference evidence="2" key="1">
    <citation type="journal article" date="2009" name="Environ. Microbiol.">
        <title>The genome of Polaromonas naphthalenivorans strain CJ2, isolated from coal tar-contaminated sediment, reveals physiological and metabolic versatility and evolution through extensive horizontal gene transfer.</title>
        <authorList>
            <person name="Yagi J.M."/>
            <person name="Sims D."/>
            <person name="Brettin T."/>
            <person name="Bruce D."/>
            <person name="Madsen E.L."/>
        </authorList>
    </citation>
    <scope>NUCLEOTIDE SEQUENCE [LARGE SCALE GENOMIC DNA]</scope>
    <source>
        <strain evidence="2">CJ2</strain>
        <plasmid evidence="2">Plasmid pPNAP02</plasmid>
    </source>
</reference>
<accession>A1VVR4</accession>